<proteinExistence type="predicted"/>
<dbReference type="Pfam" id="PF13336">
    <property type="entry name" value="AcetylCoA_hyd_C"/>
    <property type="match status" value="1"/>
</dbReference>
<dbReference type="STRING" id="177437.HRM2_09180"/>
<dbReference type="GO" id="GO:0006083">
    <property type="term" value="P:acetate metabolic process"/>
    <property type="evidence" value="ECO:0007669"/>
    <property type="project" value="InterPro"/>
</dbReference>
<organism evidence="2 3">
    <name type="scientific">Desulforapulum autotrophicum (strain ATCC 43914 / DSM 3382 / VKM B-1955 / HRM2)</name>
    <name type="common">Desulfobacterium autotrophicum</name>
    <dbReference type="NCBI Taxonomy" id="177437"/>
    <lineage>
        <taxon>Bacteria</taxon>
        <taxon>Pseudomonadati</taxon>
        <taxon>Thermodesulfobacteriota</taxon>
        <taxon>Desulfobacteria</taxon>
        <taxon>Desulfobacterales</taxon>
        <taxon>Desulfobacteraceae</taxon>
        <taxon>Desulforapulum</taxon>
    </lineage>
</organism>
<dbReference type="Gene3D" id="3.30.750.70">
    <property type="entry name" value="4-hydroxybutyrate coenzyme like domains"/>
    <property type="match status" value="1"/>
</dbReference>
<dbReference type="RefSeq" id="WP_012663271.1">
    <property type="nucleotide sequence ID" value="NC_012108.1"/>
</dbReference>
<dbReference type="PANTHER" id="PTHR21432">
    <property type="entry name" value="ACETYL-COA HYDROLASE-RELATED"/>
    <property type="match status" value="1"/>
</dbReference>
<dbReference type="eggNOG" id="COG0427">
    <property type="taxonomic scope" value="Bacteria"/>
</dbReference>
<dbReference type="KEGG" id="dat:HRM2_09180"/>
<dbReference type="EMBL" id="CP001087">
    <property type="protein sequence ID" value="ACN14031.1"/>
    <property type="molecule type" value="Genomic_DNA"/>
</dbReference>
<evidence type="ECO:0000313" key="3">
    <source>
        <dbReference type="Proteomes" id="UP000000442"/>
    </source>
</evidence>
<feature type="domain" description="Acetyl-CoA hydrolase/transferase C-terminal" evidence="1">
    <location>
        <begin position="440"/>
        <end position="603"/>
    </location>
</feature>
<dbReference type="Gene3D" id="3.40.1080.20">
    <property type="entry name" value="Acetyl-CoA hydrolase/transferase C-terminal domain"/>
    <property type="match status" value="1"/>
</dbReference>
<protein>
    <submittedName>
        <fullName evidence="2">Acetyl-CoA hydrolase (Acetyl-CoA hydrolase/transferase family protein)</fullName>
    </submittedName>
</protein>
<accession>C0QKG0</accession>
<dbReference type="PANTHER" id="PTHR21432:SF20">
    <property type="entry name" value="ACETYL-COA HYDROLASE"/>
    <property type="match status" value="1"/>
</dbReference>
<dbReference type="InterPro" id="IPR037171">
    <property type="entry name" value="NagB/RpiA_transferase-like"/>
</dbReference>
<dbReference type="AlphaFoldDB" id="C0QKG0"/>
<evidence type="ECO:0000259" key="1">
    <source>
        <dbReference type="Pfam" id="PF13336"/>
    </source>
</evidence>
<dbReference type="HOGENOM" id="CLU_442578_0_0_7"/>
<keyword evidence="3" id="KW-1185">Reference proteome</keyword>
<dbReference type="InterPro" id="IPR038460">
    <property type="entry name" value="AcetylCoA_hyd_C_sf"/>
</dbReference>
<dbReference type="SUPFAM" id="SSF100950">
    <property type="entry name" value="NagB/RpiA/CoA transferase-like"/>
    <property type="match status" value="1"/>
</dbReference>
<dbReference type="InterPro" id="IPR026888">
    <property type="entry name" value="AcetylCoA_hyd_C"/>
</dbReference>
<dbReference type="GO" id="GO:0008775">
    <property type="term" value="F:acetate CoA-transferase activity"/>
    <property type="evidence" value="ECO:0007669"/>
    <property type="project" value="InterPro"/>
</dbReference>
<sequence length="724" mass="81108">MSKKQPVYFTDVEQCVDDLIGQVGKEIILAAPLALAKPTQLINAIYRRLKTDPELHFTLVTAVALEKPTWSSELEHRFLGPLVERIWGGFIDFDYVLDMRKGQIPPNFELVEFFNKAGGWMTNAHAAQNYLGSNYTHAVRDAVINRCNVLSQLVAKQEINGKILFSMSSNPDTHLEGAKVMRDMRAKGEKVAIIAQVNTNLPFMYGKAVVEPGFYDMVIDSPDLDFTLFGAPKEPINNVDWMIGLHASTLVRDGGTIQVGIGSLGDAIVAGLDMRHRENKAYCDFLTQADILSKFNPLIQTIGGTDVFKTGLLGSSEMFVDSLLELIKAGIIKRKVYEDVRLQKLLNQKRFEDTQIEDIFREFVAQRMLHPVIKESEVGFLKHFGIFHPDVTYVDRSIRLGQTEYSLDMRIAKNVEAVALNCLGPCLKNGVVLYASFFIGPQAFYTELREMDDDQLKLIDMRGVDYVNQLYGNEALKRLQRVHGRFINAGIMVTLSGAVCAGGLEDNKIISGPGGQYNFVAMAHALDDGRAVTMIRSTREAGSKTTSNVVWQYGHITIPRHLRDIVVTEYGIADLRGARDREAMTRLICIADSRFQEELLDKAKAAGKIPRDWQIPEPFTNNTPQALEEKLAAFRKKGFFKSFPFGTDFTDEEIVLGRALRQFKQKAEENKFAIMPGLIGQGLSSIPKTARPYLERMGLEDPETMQEKLMQKIVLFALKSSGAI</sequence>
<name>C0QKG0_DESAH</name>
<reference evidence="2 3" key="1">
    <citation type="journal article" date="2009" name="Environ. Microbiol.">
        <title>Genome sequence of Desulfobacterium autotrophicum HRM2, a marine sulfate reducer oxidizing organic carbon completely to carbon dioxide.</title>
        <authorList>
            <person name="Strittmatter A.W."/>
            <person name="Liesegang H."/>
            <person name="Rabus R."/>
            <person name="Decker I."/>
            <person name="Amann J."/>
            <person name="Andres S."/>
            <person name="Henne A."/>
            <person name="Fricke W.F."/>
            <person name="Martinez-Arias R."/>
            <person name="Bartels D."/>
            <person name="Goesmann A."/>
            <person name="Krause L."/>
            <person name="Puehler A."/>
            <person name="Klenk H.P."/>
            <person name="Richter M."/>
            <person name="Schuler M."/>
            <person name="Gloeckner F.O."/>
            <person name="Meyerdierks A."/>
            <person name="Gottschalk G."/>
            <person name="Amann R."/>
        </authorList>
    </citation>
    <scope>NUCLEOTIDE SEQUENCE [LARGE SCALE GENOMIC DNA]</scope>
    <source>
        <strain evidence="3">ATCC 43914 / DSM 3382 / HRM2</strain>
    </source>
</reference>
<dbReference type="InterPro" id="IPR046433">
    <property type="entry name" value="ActCoA_hydro"/>
</dbReference>
<dbReference type="Proteomes" id="UP000000442">
    <property type="component" value="Chromosome"/>
</dbReference>
<evidence type="ECO:0000313" key="2">
    <source>
        <dbReference type="EMBL" id="ACN14031.1"/>
    </source>
</evidence>
<keyword evidence="2" id="KW-0378">Hydrolase</keyword>
<dbReference type="OrthoDB" id="9801795at2"/>
<gene>
    <name evidence="2" type="ordered locus">HRM2_09180</name>
</gene>
<dbReference type="GO" id="GO:0016787">
    <property type="term" value="F:hydrolase activity"/>
    <property type="evidence" value="ECO:0007669"/>
    <property type="project" value="UniProtKB-KW"/>
</dbReference>